<feature type="transmembrane region" description="Helical" evidence="2">
    <location>
        <begin position="235"/>
        <end position="259"/>
    </location>
</feature>
<feature type="region of interest" description="Disordered" evidence="1">
    <location>
        <begin position="183"/>
        <end position="207"/>
    </location>
</feature>
<reference evidence="3" key="1">
    <citation type="journal article" date="2021" name="Nat. Commun.">
        <title>Genetic determinants of endophytism in the Arabidopsis root mycobiome.</title>
        <authorList>
            <person name="Mesny F."/>
            <person name="Miyauchi S."/>
            <person name="Thiergart T."/>
            <person name="Pickel B."/>
            <person name="Atanasova L."/>
            <person name="Karlsson M."/>
            <person name="Huettel B."/>
            <person name="Barry K.W."/>
            <person name="Haridas S."/>
            <person name="Chen C."/>
            <person name="Bauer D."/>
            <person name="Andreopoulos W."/>
            <person name="Pangilinan J."/>
            <person name="LaButti K."/>
            <person name="Riley R."/>
            <person name="Lipzen A."/>
            <person name="Clum A."/>
            <person name="Drula E."/>
            <person name="Henrissat B."/>
            <person name="Kohler A."/>
            <person name="Grigoriev I.V."/>
            <person name="Martin F.M."/>
            <person name="Hacquard S."/>
        </authorList>
    </citation>
    <scope>NUCLEOTIDE SEQUENCE</scope>
    <source>
        <strain evidence="3">MPI-CAGE-AT-0023</strain>
    </source>
</reference>
<keyword evidence="4" id="KW-1185">Reference proteome</keyword>
<sequence length="271" mass="30171">METCRPVDLGYGLELWAEGTSPTRRAMLRPVKPFARPPWDFFLPTQPNHRLLPNPTRWDPETRSAPFTDYFVQPTRLTSLRVVTLAPPAGSFELRSFHCHSCLASVSSAKSRHDLQREYGSVNTSRDSSGCTKPDSRTLRTAAILTEIFPPTSRQPATRKQEAGCGFFPFSCPLILRTQPPAGSVSHSTVANQEAVSQQSAPPRNAKEAGAVRPLTGFLHHVLSTTTYWQPPLDLAVVMVVHFWMLMHSLFITLHLCAFAPLSCYARLSVE</sequence>
<accession>A0A9P9KJD6</accession>
<dbReference type="GeneID" id="70215252"/>
<dbReference type="EMBL" id="JAGMUX010000003">
    <property type="protein sequence ID" value="KAH7265167.1"/>
    <property type="molecule type" value="Genomic_DNA"/>
</dbReference>
<evidence type="ECO:0000313" key="4">
    <source>
        <dbReference type="Proteomes" id="UP000720189"/>
    </source>
</evidence>
<protein>
    <submittedName>
        <fullName evidence="3">Uncharacterized protein</fullName>
    </submittedName>
</protein>
<feature type="compositionally biased region" description="Polar residues" evidence="1">
    <location>
        <begin position="185"/>
        <end position="202"/>
    </location>
</feature>
<evidence type="ECO:0000313" key="3">
    <source>
        <dbReference type="EMBL" id="KAH7265167.1"/>
    </source>
</evidence>
<dbReference type="AlphaFoldDB" id="A0A9P9KJD6"/>
<comment type="caution">
    <text evidence="3">The sequence shown here is derived from an EMBL/GenBank/DDBJ whole genome shotgun (WGS) entry which is preliminary data.</text>
</comment>
<evidence type="ECO:0000256" key="1">
    <source>
        <dbReference type="SAM" id="MobiDB-lite"/>
    </source>
</evidence>
<name>A0A9P9KJD6_FUSRE</name>
<dbReference type="RefSeq" id="XP_046053902.1">
    <property type="nucleotide sequence ID" value="XM_046185298.1"/>
</dbReference>
<keyword evidence="2" id="KW-1133">Transmembrane helix</keyword>
<proteinExistence type="predicted"/>
<dbReference type="Proteomes" id="UP000720189">
    <property type="component" value="Unassembled WGS sequence"/>
</dbReference>
<keyword evidence="2" id="KW-0472">Membrane</keyword>
<evidence type="ECO:0000256" key="2">
    <source>
        <dbReference type="SAM" id="Phobius"/>
    </source>
</evidence>
<organism evidence="3 4">
    <name type="scientific">Fusarium redolens</name>
    <dbReference type="NCBI Taxonomy" id="48865"/>
    <lineage>
        <taxon>Eukaryota</taxon>
        <taxon>Fungi</taxon>
        <taxon>Dikarya</taxon>
        <taxon>Ascomycota</taxon>
        <taxon>Pezizomycotina</taxon>
        <taxon>Sordariomycetes</taxon>
        <taxon>Hypocreomycetidae</taxon>
        <taxon>Hypocreales</taxon>
        <taxon>Nectriaceae</taxon>
        <taxon>Fusarium</taxon>
        <taxon>Fusarium redolens species complex</taxon>
    </lineage>
</organism>
<keyword evidence="2" id="KW-0812">Transmembrane</keyword>
<dbReference type="OrthoDB" id="4993882at2759"/>
<gene>
    <name evidence="3" type="ORF">BKA55DRAFT_239515</name>
</gene>